<keyword evidence="3" id="KW-1185">Reference proteome</keyword>
<evidence type="ECO:0000313" key="3">
    <source>
        <dbReference type="Proteomes" id="UP000594042"/>
    </source>
</evidence>
<dbReference type="EMBL" id="AP023322">
    <property type="protein sequence ID" value="BCI64589.1"/>
    <property type="molecule type" value="Genomic_DNA"/>
</dbReference>
<reference evidence="3" key="1">
    <citation type="submission" date="2020-07" db="EMBL/GenBank/DDBJ databases">
        <title>Complete genome sequencing of Coprobacter sp. strain 2CBH44.</title>
        <authorList>
            <person name="Sakamoto M."/>
            <person name="Murakami T."/>
            <person name="Mori H."/>
        </authorList>
    </citation>
    <scope>NUCLEOTIDE SEQUENCE [LARGE SCALE GENOMIC DNA]</scope>
    <source>
        <strain evidence="3">2CBH44</strain>
    </source>
</reference>
<dbReference type="RefSeq" id="WP_021929750.1">
    <property type="nucleotide sequence ID" value="NZ_AP023322.1"/>
</dbReference>
<name>A0A7G1HY13_9BACT</name>
<accession>A0A7G1HY13</accession>
<gene>
    <name evidence="2" type="ORF">Cop2CBH44_29420</name>
</gene>
<dbReference type="PANTHER" id="PTHR12526">
    <property type="entry name" value="GLYCOSYLTRANSFERASE"/>
    <property type="match status" value="1"/>
</dbReference>
<evidence type="ECO:0000313" key="2">
    <source>
        <dbReference type="EMBL" id="BCI64589.1"/>
    </source>
</evidence>
<dbReference type="Proteomes" id="UP000594042">
    <property type="component" value="Chromosome"/>
</dbReference>
<feature type="domain" description="Glycosyl transferase family 1" evidence="1">
    <location>
        <begin position="196"/>
        <end position="314"/>
    </location>
</feature>
<sequence>MKLVFYSLILNNHQANVADELWKLTRHSYCFVELANLQAEHRKGDSHDYSDRPYLLRAWQSEEAYSQAMELVHTAECCVFSGIQALTFQKERMRLGLLSFDMSERWLKRGILNLFSPAILKMFLSYHFGGWSKKPLYKLCCSAFASEDQHKLFTYRGRCYKWGYFTRVEKIDVETFPDVSTSNITPLMWCSRYLMLKHPELPVLMARQLKNKGYRFMLDMYGSGEYEIQTRQLAKELDVEDVICFMGIKPNNELLNDMRRHCIFLFTSDKNEGWGAVANESMTNGCVLVASDGIGSSPYLVKDKQTGLLFTSPQTSSSFGHPDIAALNSLCSKVEFLLDNPCECKKIRQHSIALMQELWNPRIAAERLLTLIDHLQKGKDTPFVEGPCSKA</sequence>
<evidence type="ECO:0000259" key="1">
    <source>
        <dbReference type="Pfam" id="PF00534"/>
    </source>
</evidence>
<dbReference type="Gene3D" id="3.40.50.2000">
    <property type="entry name" value="Glycogen Phosphorylase B"/>
    <property type="match status" value="1"/>
</dbReference>
<dbReference type="SUPFAM" id="SSF53756">
    <property type="entry name" value="UDP-Glycosyltransferase/glycogen phosphorylase"/>
    <property type="match status" value="1"/>
</dbReference>
<dbReference type="InterPro" id="IPR001296">
    <property type="entry name" value="Glyco_trans_1"/>
</dbReference>
<dbReference type="GO" id="GO:0016757">
    <property type="term" value="F:glycosyltransferase activity"/>
    <property type="evidence" value="ECO:0007669"/>
    <property type="project" value="InterPro"/>
</dbReference>
<organism evidence="2 3">
    <name type="scientific">Coprobacter secundus subsp. similis</name>
    <dbReference type="NCBI Taxonomy" id="2751153"/>
    <lineage>
        <taxon>Bacteria</taxon>
        <taxon>Pseudomonadati</taxon>
        <taxon>Bacteroidota</taxon>
        <taxon>Bacteroidia</taxon>
        <taxon>Bacteroidales</taxon>
        <taxon>Barnesiellaceae</taxon>
        <taxon>Coprobacter</taxon>
    </lineage>
</organism>
<dbReference type="KEGG" id="copr:Cop2CBH44_29420"/>
<protein>
    <recommendedName>
        <fullName evidence="1">Glycosyl transferase family 1 domain-containing protein</fullName>
    </recommendedName>
</protein>
<dbReference type="AlphaFoldDB" id="A0A7G1HY13"/>
<proteinExistence type="predicted"/>
<dbReference type="Pfam" id="PF00534">
    <property type="entry name" value="Glycos_transf_1"/>
    <property type="match status" value="1"/>
</dbReference>